<dbReference type="PROSITE" id="PS00761">
    <property type="entry name" value="SPASE_I_3"/>
    <property type="match status" value="1"/>
</dbReference>
<dbReference type="InterPro" id="IPR019758">
    <property type="entry name" value="Pept_S26A_signal_pept_1_CS"/>
</dbReference>
<dbReference type="STRING" id="488538.SAR116_0532"/>
<evidence type="ECO:0000313" key="11">
    <source>
        <dbReference type="EMBL" id="ADE38775.1"/>
    </source>
</evidence>
<dbReference type="PRINTS" id="PR00727">
    <property type="entry name" value="LEADERPTASE"/>
</dbReference>
<keyword evidence="6 8" id="KW-0378">Hydrolase</keyword>
<dbReference type="MEROPS" id="S26.001"/>
<keyword evidence="5 8" id="KW-0645">Protease</keyword>
<evidence type="ECO:0000313" key="12">
    <source>
        <dbReference type="Proteomes" id="UP000007460"/>
    </source>
</evidence>
<gene>
    <name evidence="11" type="ordered locus">SAR116_0532</name>
</gene>
<evidence type="ECO:0000256" key="8">
    <source>
        <dbReference type="RuleBase" id="RU003993"/>
    </source>
</evidence>
<dbReference type="Pfam" id="PF10502">
    <property type="entry name" value="Peptidase_S26"/>
    <property type="match status" value="1"/>
</dbReference>
<dbReference type="InterPro" id="IPR000223">
    <property type="entry name" value="Pept_S26A_signal_pept_1"/>
</dbReference>
<dbReference type="PROSITE" id="PS00760">
    <property type="entry name" value="SPASE_I_2"/>
    <property type="match status" value="1"/>
</dbReference>
<feature type="transmembrane region" description="Helical" evidence="8">
    <location>
        <begin position="12"/>
        <end position="29"/>
    </location>
</feature>
<evidence type="ECO:0000256" key="2">
    <source>
        <dbReference type="ARBA" id="ARBA00009370"/>
    </source>
</evidence>
<dbReference type="PANTHER" id="PTHR43390">
    <property type="entry name" value="SIGNAL PEPTIDASE I"/>
    <property type="match status" value="1"/>
</dbReference>
<dbReference type="InterPro" id="IPR019533">
    <property type="entry name" value="Peptidase_S26"/>
</dbReference>
<keyword evidence="12" id="KW-1185">Reference proteome</keyword>
<dbReference type="GO" id="GO:0016020">
    <property type="term" value="C:membrane"/>
    <property type="evidence" value="ECO:0007669"/>
    <property type="project" value="UniProtKB-SubCell"/>
</dbReference>
<dbReference type="SUPFAM" id="SSF51306">
    <property type="entry name" value="LexA/Signal peptidase"/>
    <property type="match status" value="1"/>
</dbReference>
<dbReference type="KEGG" id="apb:SAR116_0532"/>
<protein>
    <recommendedName>
        <fullName evidence="4 8">Signal peptidase I</fullName>
        <ecNumber evidence="3 8">3.4.21.89</ecNumber>
    </recommendedName>
</protein>
<evidence type="ECO:0000256" key="4">
    <source>
        <dbReference type="ARBA" id="ARBA00019232"/>
    </source>
</evidence>
<evidence type="ECO:0000256" key="9">
    <source>
        <dbReference type="RuleBase" id="RU362042"/>
    </source>
</evidence>
<comment type="catalytic activity">
    <reaction evidence="1 8">
        <text>Cleavage of hydrophobic, N-terminal signal or leader sequences from secreted and periplasmic proteins.</text>
        <dbReference type="EC" id="3.4.21.89"/>
    </reaction>
</comment>
<dbReference type="RefSeq" id="WP_013045404.1">
    <property type="nucleotide sequence ID" value="NC_014010.1"/>
</dbReference>
<dbReference type="GO" id="GO:0009003">
    <property type="term" value="F:signal peptidase activity"/>
    <property type="evidence" value="ECO:0007669"/>
    <property type="project" value="UniProtKB-EC"/>
</dbReference>
<dbReference type="InterPro" id="IPR036286">
    <property type="entry name" value="LexA/Signal_pep-like_sf"/>
</dbReference>
<evidence type="ECO:0000256" key="5">
    <source>
        <dbReference type="ARBA" id="ARBA00022670"/>
    </source>
</evidence>
<dbReference type="PROSITE" id="PS00501">
    <property type="entry name" value="SPASE_I_1"/>
    <property type="match status" value="1"/>
</dbReference>
<dbReference type="GO" id="GO:0004252">
    <property type="term" value="F:serine-type endopeptidase activity"/>
    <property type="evidence" value="ECO:0007669"/>
    <property type="project" value="InterPro"/>
</dbReference>
<dbReference type="eggNOG" id="COG0681">
    <property type="taxonomic scope" value="Bacteria"/>
</dbReference>
<dbReference type="CDD" id="cd06530">
    <property type="entry name" value="S26_SPase_I"/>
    <property type="match status" value="1"/>
</dbReference>
<dbReference type="GO" id="GO:0006465">
    <property type="term" value="P:signal peptide processing"/>
    <property type="evidence" value="ECO:0007669"/>
    <property type="project" value="InterPro"/>
</dbReference>
<dbReference type="EMBL" id="CP001751">
    <property type="protein sequence ID" value="ADE38775.1"/>
    <property type="molecule type" value="Genomic_DNA"/>
</dbReference>
<dbReference type="AlphaFoldDB" id="D5BR78"/>
<evidence type="ECO:0000256" key="1">
    <source>
        <dbReference type="ARBA" id="ARBA00000677"/>
    </source>
</evidence>
<feature type="active site" evidence="7">
    <location>
        <position position="100"/>
    </location>
</feature>
<comment type="subcellular location">
    <subcellularLocation>
        <location evidence="9">Membrane</location>
        <topology evidence="9">Single-pass type II membrane protein</topology>
    </subcellularLocation>
</comment>
<dbReference type="InterPro" id="IPR019756">
    <property type="entry name" value="Pept_S26A_signal_pept_1_Ser-AS"/>
</dbReference>
<feature type="domain" description="Peptidase S26" evidence="10">
    <location>
        <begin position="10"/>
        <end position="214"/>
    </location>
</feature>
<evidence type="ECO:0000256" key="6">
    <source>
        <dbReference type="ARBA" id="ARBA00022801"/>
    </source>
</evidence>
<dbReference type="Gene3D" id="2.10.109.10">
    <property type="entry name" value="Umud Fragment, subunit A"/>
    <property type="match status" value="1"/>
</dbReference>
<dbReference type="Proteomes" id="UP000007460">
    <property type="component" value="Chromosome"/>
</dbReference>
<dbReference type="HOGENOM" id="CLU_028723_1_2_5"/>
<evidence type="ECO:0000256" key="7">
    <source>
        <dbReference type="PIRSR" id="PIRSR600223-1"/>
    </source>
</evidence>
<name>D5BR78_PUNMI</name>
<organism evidence="11 12">
    <name type="scientific">Puniceispirillum marinum (strain IMCC1322)</name>
    <dbReference type="NCBI Taxonomy" id="488538"/>
    <lineage>
        <taxon>Bacteria</taxon>
        <taxon>Pseudomonadati</taxon>
        <taxon>Pseudomonadota</taxon>
        <taxon>Alphaproteobacteria</taxon>
        <taxon>Candidatus Puniceispirillales</taxon>
        <taxon>Candidatus Puniceispirillaceae</taxon>
        <taxon>Candidatus Puniceispirillum</taxon>
    </lineage>
</organism>
<keyword evidence="8" id="KW-1133">Transmembrane helix</keyword>
<dbReference type="NCBIfam" id="TIGR02227">
    <property type="entry name" value="sigpep_I_bact"/>
    <property type="match status" value="1"/>
</dbReference>
<evidence type="ECO:0000256" key="3">
    <source>
        <dbReference type="ARBA" id="ARBA00013208"/>
    </source>
</evidence>
<keyword evidence="8" id="KW-0812">Transmembrane</keyword>
<reference evidence="11 12" key="1">
    <citation type="journal article" date="2010" name="J. Bacteriol.">
        <title>Complete genome sequence of "Candidatus Puniceispirillum marinum" IMCC1322, a representative of the SAR116 clade in the Alphaproteobacteria.</title>
        <authorList>
            <person name="Oh H.M."/>
            <person name="Kwon K.K."/>
            <person name="Kang I."/>
            <person name="Kang S.G."/>
            <person name="Lee J.H."/>
            <person name="Kim S.J."/>
            <person name="Cho J.C."/>
        </authorList>
    </citation>
    <scope>NUCLEOTIDE SEQUENCE [LARGE SCALE GENOMIC DNA]</scope>
    <source>
        <strain evidence="11 12">IMCC1322</strain>
    </source>
</reference>
<keyword evidence="8" id="KW-0472">Membrane</keyword>
<evidence type="ECO:0000259" key="10">
    <source>
        <dbReference type="Pfam" id="PF10502"/>
    </source>
</evidence>
<sequence length="243" mass="27531">MTKKKESKGELFKTIIIAGAIALGFRSFLFEPFNIPSGSMVPTLLVGDYLFVSKYSYGYSRYSFPLGILPFGGRIAEDVPERGDVVVFRQPTDVSISFIKRVVGLPGDRIQVKNGILHINGEQVKRTYLGNTKARNASSVIDFKVYEELLPNGTKHYIQERSDNDSFDNTVEFTVLEDHYFMMGDNRDNSRDSRTSSVGMVPAENLIGKAQILFYSHDGSARIWEFWKWPFAIRYGRLGDTII</sequence>
<accession>D5BR78</accession>
<comment type="similarity">
    <text evidence="2 9">Belongs to the peptidase S26 family.</text>
</comment>
<dbReference type="InterPro" id="IPR019757">
    <property type="entry name" value="Pept_S26A_signal_pept_1_Lys-AS"/>
</dbReference>
<dbReference type="PANTHER" id="PTHR43390:SF1">
    <property type="entry name" value="CHLOROPLAST PROCESSING PEPTIDASE"/>
    <property type="match status" value="1"/>
</dbReference>
<dbReference type="OrthoDB" id="9815782at2"/>
<proteinExistence type="inferred from homology"/>
<feature type="active site" evidence="7">
    <location>
        <position position="39"/>
    </location>
</feature>
<dbReference type="EC" id="3.4.21.89" evidence="3 8"/>